<name>A0A1B0Z111_9CAUD</name>
<dbReference type="EMBL" id="KX438380">
    <property type="protein sequence ID" value="ANO57758.1"/>
    <property type="molecule type" value="Genomic_DNA"/>
</dbReference>
<reference evidence="1 2" key="1">
    <citation type="journal article" date="2019" name="Curr. Microbiol.">
        <title>Isolation and Genome Sequence Characterization of Bacteriophage vB_SalM_PM10, a Cba120virus, Concurrently Infecting Salmonella enterica Serovars Typhimurium, Typhi, and Enteritidis.</title>
        <authorList>
            <person name="Newase S."/>
            <person name="Kapadnis B.P."/>
            <person name="Shashidhar R."/>
        </authorList>
    </citation>
    <scope>NUCLEOTIDE SEQUENCE [LARGE SCALE GENOMIC DNA]</scope>
</reference>
<protein>
    <submittedName>
        <fullName evidence="1">DNA primase</fullName>
    </submittedName>
</protein>
<keyword evidence="2" id="KW-1185">Reference proteome</keyword>
<evidence type="ECO:0000313" key="1">
    <source>
        <dbReference type="EMBL" id="ANO57758.1"/>
    </source>
</evidence>
<dbReference type="InterPro" id="IPR046392">
    <property type="entry name" value="PRIMASE_T4"/>
</dbReference>
<dbReference type="KEGG" id="vg:29081463"/>
<proteinExistence type="inferred from homology"/>
<dbReference type="HAMAP" id="MF_04157">
    <property type="entry name" value="PRIMASE_T4"/>
    <property type="match status" value="1"/>
</dbReference>
<dbReference type="GeneID" id="29081463"/>
<evidence type="ECO:0000313" key="2">
    <source>
        <dbReference type="Proteomes" id="UP000204338"/>
    </source>
</evidence>
<organism evidence="1 2">
    <name type="scientific">Salmonella phage vB-SalM-PM10</name>
    <dbReference type="NCBI Taxonomy" id="1868654"/>
    <lineage>
        <taxon>Viruses</taxon>
        <taxon>Duplodnaviria</taxon>
        <taxon>Heunggongvirae</taxon>
        <taxon>Uroviricota</taxon>
        <taxon>Caudoviricetes</taxon>
        <taxon>Pantevenvirales</taxon>
        <taxon>Ackermannviridae</taxon>
        <taxon>Cvivirinae</taxon>
        <taxon>Kuttervirus</taxon>
        <taxon>Kuttervirus PM10</taxon>
    </lineage>
</organism>
<sequence>MKFLDEQYINFLAPRLDKFSWERVGAVAKFRCPLCGDSKKSANKRRGHFFYDRDDDVFRFKCHNCNEMSGWAFEFWLKKFDERLYNEYNLEKFRIMGDTSSRPLQKLKPLQRLTQTARIGSRVAKRDEEHLGNMIRLDLLDRDHIARRYVEGRGMPESTLSLLYYSRNFRQDLLSFETDVEKQKKIPEDERLVIPFWTQDGRMKIVQGRAFGDNLPDGVLRYATVKPKNEDTKIYGEERIIWNKTKLVVEGPIDSLFLPNCLATADADLLSAKGDIYIPDNQYRNKQVCDGIQKMIDSGVKVVLFPPEIPWKDINDMVRPDKGNIPIRDLLQIMAKNVYQGLSASLRFSDLRKI</sequence>
<dbReference type="Proteomes" id="UP000204338">
    <property type="component" value="Segment"/>
</dbReference>
<accession>A0A1B0Z111</accession>
<dbReference type="RefSeq" id="YP_009293280.1">
    <property type="nucleotide sequence ID" value="NC_031128.1"/>
</dbReference>